<dbReference type="PANTHER" id="PTHR32248">
    <property type="entry name" value="RNA POLYMERASE SIGMA-54 FACTOR"/>
    <property type="match status" value="1"/>
</dbReference>
<evidence type="ECO:0000256" key="7">
    <source>
        <dbReference type="ARBA" id="ARBA00023125"/>
    </source>
</evidence>
<evidence type="ECO:0000256" key="8">
    <source>
        <dbReference type="ARBA" id="ARBA00023163"/>
    </source>
</evidence>
<evidence type="ECO:0000256" key="3">
    <source>
        <dbReference type="ARBA" id="ARBA00022679"/>
    </source>
</evidence>
<dbReference type="AlphaFoldDB" id="A0A3B0XUX9"/>
<evidence type="ECO:0000313" key="12">
    <source>
        <dbReference type="EMBL" id="VAW72135.1"/>
    </source>
</evidence>
<dbReference type="NCBIfam" id="NF004595">
    <property type="entry name" value="PRK05932.1-2"/>
    <property type="match status" value="1"/>
</dbReference>
<evidence type="ECO:0000256" key="5">
    <source>
        <dbReference type="ARBA" id="ARBA00023015"/>
    </source>
</evidence>
<evidence type="ECO:0000256" key="2">
    <source>
        <dbReference type="ARBA" id="ARBA00022478"/>
    </source>
</evidence>
<dbReference type="Pfam" id="PF00309">
    <property type="entry name" value="Sigma54_AID"/>
    <property type="match status" value="1"/>
</dbReference>
<reference evidence="12" key="1">
    <citation type="submission" date="2018-06" db="EMBL/GenBank/DDBJ databases">
        <authorList>
            <person name="Zhirakovskaya E."/>
        </authorList>
    </citation>
    <scope>NUCLEOTIDE SEQUENCE</scope>
</reference>
<dbReference type="GO" id="GO:0001216">
    <property type="term" value="F:DNA-binding transcription activator activity"/>
    <property type="evidence" value="ECO:0007669"/>
    <property type="project" value="InterPro"/>
</dbReference>
<feature type="region of interest" description="Disordered" evidence="9">
    <location>
        <begin position="36"/>
        <end position="86"/>
    </location>
</feature>
<dbReference type="GO" id="GO:0000428">
    <property type="term" value="C:DNA-directed RNA polymerase complex"/>
    <property type="evidence" value="ECO:0007669"/>
    <property type="project" value="UniProtKB-KW"/>
</dbReference>
<evidence type="ECO:0000256" key="9">
    <source>
        <dbReference type="SAM" id="MobiDB-lite"/>
    </source>
</evidence>
<dbReference type="PRINTS" id="PR00045">
    <property type="entry name" value="SIGMA54FCT"/>
</dbReference>
<dbReference type="PIRSF" id="PIRSF000774">
    <property type="entry name" value="RpoN"/>
    <property type="match status" value="1"/>
</dbReference>
<dbReference type="InterPro" id="IPR038709">
    <property type="entry name" value="RpoN_core-bd_sf"/>
</dbReference>
<dbReference type="Pfam" id="PF04552">
    <property type="entry name" value="Sigma54_DBD"/>
    <property type="match status" value="1"/>
</dbReference>
<dbReference type="GO" id="GO:0003677">
    <property type="term" value="F:DNA binding"/>
    <property type="evidence" value="ECO:0007669"/>
    <property type="project" value="UniProtKB-KW"/>
</dbReference>
<keyword evidence="3" id="KW-0808">Transferase</keyword>
<gene>
    <name evidence="12" type="ORF">MNBD_GAMMA12-2028</name>
</gene>
<dbReference type="EMBL" id="UOFL01000035">
    <property type="protein sequence ID" value="VAW72135.1"/>
    <property type="molecule type" value="Genomic_DNA"/>
</dbReference>
<dbReference type="InterPro" id="IPR007046">
    <property type="entry name" value="RNA_pol_sigma_54_core-bd"/>
</dbReference>
<dbReference type="Gene3D" id="1.10.10.1330">
    <property type="entry name" value="RNA polymerase sigma-54 factor, core-binding domain"/>
    <property type="match status" value="1"/>
</dbReference>
<dbReference type="GO" id="GO:0016779">
    <property type="term" value="F:nucleotidyltransferase activity"/>
    <property type="evidence" value="ECO:0007669"/>
    <property type="project" value="UniProtKB-KW"/>
</dbReference>
<proteinExistence type="inferred from homology"/>
<dbReference type="Gene3D" id="1.10.10.60">
    <property type="entry name" value="Homeodomain-like"/>
    <property type="match status" value="1"/>
</dbReference>
<dbReference type="GO" id="GO:0016987">
    <property type="term" value="F:sigma factor activity"/>
    <property type="evidence" value="ECO:0007669"/>
    <property type="project" value="UniProtKB-KW"/>
</dbReference>
<dbReference type="InterPro" id="IPR007634">
    <property type="entry name" value="RNA_pol_sigma_54_DNA-bd"/>
</dbReference>
<dbReference type="PROSITE" id="PS00717">
    <property type="entry name" value="SIGMA54_1"/>
    <property type="match status" value="1"/>
</dbReference>
<dbReference type="PROSITE" id="PS50044">
    <property type="entry name" value="SIGMA54_3"/>
    <property type="match status" value="1"/>
</dbReference>
<dbReference type="InterPro" id="IPR000394">
    <property type="entry name" value="RNA_pol_sigma_54"/>
</dbReference>
<dbReference type="FunFam" id="1.10.10.60:FF:000045">
    <property type="entry name" value="RNA polymerase sigma-54 factor"/>
    <property type="match status" value="1"/>
</dbReference>
<dbReference type="GO" id="GO:0006352">
    <property type="term" value="P:DNA-templated transcription initiation"/>
    <property type="evidence" value="ECO:0007669"/>
    <property type="project" value="InterPro"/>
</dbReference>
<evidence type="ECO:0000256" key="6">
    <source>
        <dbReference type="ARBA" id="ARBA00023082"/>
    </source>
</evidence>
<dbReference type="NCBIfam" id="NF009118">
    <property type="entry name" value="PRK12469.1"/>
    <property type="match status" value="1"/>
</dbReference>
<protein>
    <submittedName>
        <fullName evidence="12">RNA polymerase sigma-54 factor RpoN</fullName>
    </submittedName>
</protein>
<keyword evidence="8" id="KW-0804">Transcription</keyword>
<evidence type="ECO:0000259" key="11">
    <source>
        <dbReference type="Pfam" id="PF04963"/>
    </source>
</evidence>
<feature type="domain" description="RNA polymerase sigma factor 54 core-binding" evidence="11">
    <location>
        <begin position="114"/>
        <end position="309"/>
    </location>
</feature>
<comment type="similarity">
    <text evidence="1">Belongs to the sigma-54 factor family.</text>
</comment>
<evidence type="ECO:0000256" key="4">
    <source>
        <dbReference type="ARBA" id="ARBA00022695"/>
    </source>
</evidence>
<evidence type="ECO:0000259" key="10">
    <source>
        <dbReference type="Pfam" id="PF04552"/>
    </source>
</evidence>
<name>A0A3B0XUX9_9ZZZZ</name>
<organism evidence="12">
    <name type="scientific">hydrothermal vent metagenome</name>
    <dbReference type="NCBI Taxonomy" id="652676"/>
    <lineage>
        <taxon>unclassified sequences</taxon>
        <taxon>metagenomes</taxon>
        <taxon>ecological metagenomes</taxon>
    </lineage>
</organism>
<keyword evidence="7" id="KW-0238">DNA-binding</keyword>
<dbReference type="PANTHER" id="PTHR32248:SF4">
    <property type="entry name" value="RNA POLYMERASE SIGMA-54 FACTOR"/>
    <property type="match status" value="1"/>
</dbReference>
<keyword evidence="6" id="KW-0731">Sigma factor</keyword>
<sequence length="485" mass="55087">MTPQLQQAIRLLQLSTLELQTEIQSALESNLMLETEEVVETNNPNSENSDSKETKNENSTADSDAQNASSEPSNEQLKSSEMPDELPVDSVWEDVFDGSTSFSQSKESDRDYLEPLQNQNQSLTEHLIWQLEMSTMSDKEKLVGLSIIDSINDDGYLDVSLEEILQTLTDDIKKELDLDQVESVLYRVQCFDPVGVASRDLSECILAQLRQLPIDTPYLAKSIEVAQIHLGSLANREFPQLMRQMKIDEQELQEIIRLIQSLNPRPGAQITDKEPEYIVPDVLVKQIKGRWQVELNPDTLPKIRINSQYAGMIKRADSSKDNVYLKNHLQEARWFLKSLQSRNETLLKVATCIVDRQRAFLEYGEESMKPLVLRDVAETVEMHESTVSRVTTQKYMHTPNGIFEFKFFFSSHVSTADGGECSATAIRAIIKKFLAAENPGKPLSDSKIAELLMKQGIKVARRTVAKYRESMMIPPSNERKRLSKV</sequence>
<keyword evidence="4" id="KW-0548">Nucleotidyltransferase</keyword>
<keyword evidence="2" id="KW-0240">DNA-directed RNA polymerase</keyword>
<evidence type="ECO:0000256" key="1">
    <source>
        <dbReference type="ARBA" id="ARBA00008798"/>
    </source>
</evidence>
<dbReference type="NCBIfam" id="TIGR02395">
    <property type="entry name" value="rpoN_sigma"/>
    <property type="match status" value="1"/>
</dbReference>
<dbReference type="PROSITE" id="PS00718">
    <property type="entry name" value="SIGMA54_2"/>
    <property type="match status" value="1"/>
</dbReference>
<feature type="compositionally biased region" description="Polar residues" evidence="9">
    <location>
        <begin position="57"/>
        <end position="79"/>
    </location>
</feature>
<accession>A0A3B0XUX9</accession>
<keyword evidence="5" id="KW-0805">Transcription regulation</keyword>
<dbReference type="Pfam" id="PF04963">
    <property type="entry name" value="Sigma54_CBD"/>
    <property type="match status" value="1"/>
</dbReference>
<feature type="domain" description="RNA polymerase sigma factor 54 DNA-binding" evidence="10">
    <location>
        <begin position="324"/>
        <end position="481"/>
    </location>
</feature>